<accession>A0ABV8QAR8</accession>
<sequence>MAEIFFSSQLREIEEIVANTGYSSDTFRRVNGLQDNDKLAPFRAYTLDLDDQNAGAIVRHLNSIPQAERVRLSAWSAKFGNETNAIAEFCADNFDRETLESVNGLVGAGTSAAMARLSSFQKALIDFQEKLLRMQSRKKATSIGGPVSYYLAKQEVEEASRNLQKQFRAELGYYVNRNEWQKNRGTALSGEKRAITLANRRLHGNPDPRLFVADQVQAGRLNTFVKFIRGLGYTAIFSDIFIRSGKVRTAQVNGEDWLKESVKQVTGFGVGGALGGYAGDLTITAGTRLGGQAMAVMGKRLGGQLAIRAGLAATVGLSAAGPVGWVILGTVMAAGFYVGYQASQGGDHVGKSLASLIWDKSSG</sequence>
<reference evidence="2" key="1">
    <citation type="journal article" date="2019" name="Int. J. Syst. Evol. Microbiol.">
        <title>The Global Catalogue of Microorganisms (GCM) 10K type strain sequencing project: providing services to taxonomists for standard genome sequencing and annotation.</title>
        <authorList>
            <consortium name="The Broad Institute Genomics Platform"/>
            <consortium name="The Broad Institute Genome Sequencing Center for Infectious Disease"/>
            <person name="Wu L."/>
            <person name="Ma J."/>
        </authorList>
    </citation>
    <scope>NUCLEOTIDE SEQUENCE [LARGE SCALE GENOMIC DNA]</scope>
    <source>
        <strain evidence="2">CECT 7297</strain>
    </source>
</reference>
<dbReference type="RefSeq" id="WP_379884502.1">
    <property type="nucleotide sequence ID" value="NZ_JBHSDI010000001.1"/>
</dbReference>
<organism evidence="1 2">
    <name type="scientific">Marinobacter lacisalsi</name>
    <dbReference type="NCBI Taxonomy" id="475979"/>
    <lineage>
        <taxon>Bacteria</taxon>
        <taxon>Pseudomonadati</taxon>
        <taxon>Pseudomonadota</taxon>
        <taxon>Gammaproteobacteria</taxon>
        <taxon>Pseudomonadales</taxon>
        <taxon>Marinobacteraceae</taxon>
        <taxon>Marinobacter</taxon>
    </lineage>
</organism>
<protein>
    <submittedName>
        <fullName evidence="1">Uncharacterized protein</fullName>
    </submittedName>
</protein>
<keyword evidence="2" id="KW-1185">Reference proteome</keyword>
<comment type="caution">
    <text evidence="1">The sequence shown here is derived from an EMBL/GenBank/DDBJ whole genome shotgun (WGS) entry which is preliminary data.</text>
</comment>
<gene>
    <name evidence="1" type="ORF">ACFOZ5_00005</name>
</gene>
<evidence type="ECO:0000313" key="1">
    <source>
        <dbReference type="EMBL" id="MFC4257405.1"/>
    </source>
</evidence>
<evidence type="ECO:0000313" key="2">
    <source>
        <dbReference type="Proteomes" id="UP001595798"/>
    </source>
</evidence>
<dbReference type="Proteomes" id="UP001595798">
    <property type="component" value="Unassembled WGS sequence"/>
</dbReference>
<proteinExistence type="predicted"/>
<dbReference type="EMBL" id="JBHSDI010000001">
    <property type="protein sequence ID" value="MFC4257405.1"/>
    <property type="molecule type" value="Genomic_DNA"/>
</dbReference>
<name>A0ABV8QAR8_9GAMM</name>